<reference evidence="2 3" key="1">
    <citation type="submission" date="2012-02" db="EMBL/GenBank/DDBJ databases">
        <title>Complete genome sequence of Phycisphaera mikurensis NBRC 102666.</title>
        <authorList>
            <person name="Ankai A."/>
            <person name="Hosoyama A."/>
            <person name="Terui Y."/>
            <person name="Sekine M."/>
            <person name="Fukai R."/>
            <person name="Kato Y."/>
            <person name="Nakamura S."/>
            <person name="Yamada-Narita S."/>
            <person name="Kawakoshi A."/>
            <person name="Fukunaga Y."/>
            <person name="Yamazaki S."/>
            <person name="Fujita N."/>
        </authorList>
    </citation>
    <scope>NUCLEOTIDE SEQUENCE [LARGE SCALE GENOMIC DNA]</scope>
    <source>
        <strain evidence="3">NBRC 102666 / KCTC 22515 / FYK2301M01</strain>
    </source>
</reference>
<evidence type="ECO:0000313" key="2">
    <source>
        <dbReference type="EMBL" id="BAM04113.1"/>
    </source>
</evidence>
<dbReference type="STRING" id="1142394.PSMK_19540"/>
<organism evidence="2 3">
    <name type="scientific">Phycisphaera mikurensis (strain NBRC 102666 / KCTC 22515 / FYK2301M01)</name>
    <dbReference type="NCBI Taxonomy" id="1142394"/>
    <lineage>
        <taxon>Bacteria</taxon>
        <taxon>Pseudomonadati</taxon>
        <taxon>Planctomycetota</taxon>
        <taxon>Phycisphaerae</taxon>
        <taxon>Phycisphaerales</taxon>
        <taxon>Phycisphaeraceae</taxon>
        <taxon>Phycisphaera</taxon>
    </lineage>
</organism>
<dbReference type="EMBL" id="AP012338">
    <property type="protein sequence ID" value="BAM04113.1"/>
    <property type="molecule type" value="Genomic_DNA"/>
</dbReference>
<evidence type="ECO:0000256" key="1">
    <source>
        <dbReference type="SAM" id="SignalP"/>
    </source>
</evidence>
<sequence>MKPLAASAPALAFALAAVVAPTLAAAAGPMQRPNRVTDNPTSTTNKVLVAVPTADLSAYDFLYVATEADLDAYGTPVAVDGATPFNSTLVLMSAPLLEARNGFWGRNFLRAERTGFQTYAPGSSAAEGNNTLGEEVAALRDALARPVSVHAAAGPRLKDLPAGLRGDPWALLNSGRLRDAGSVFAGLPASPQRDAGMALAAALLGKLDAAGERLDAMDAASLGDLPMMPRLVEQARGLASEAYAGRPAAAVLDAMADAAMPASADLSK</sequence>
<dbReference type="RefSeq" id="WP_014437331.1">
    <property type="nucleotide sequence ID" value="NC_017080.1"/>
</dbReference>
<protein>
    <submittedName>
        <fullName evidence="2">Uncharacterized protein</fullName>
    </submittedName>
</protein>
<accession>I0IFS5</accession>
<proteinExistence type="predicted"/>
<gene>
    <name evidence="2" type="ordered locus">PSMK_19540</name>
</gene>
<name>I0IFS5_PHYMF</name>
<keyword evidence="3" id="KW-1185">Reference proteome</keyword>
<dbReference type="KEGG" id="phm:PSMK_19540"/>
<keyword evidence="1" id="KW-0732">Signal</keyword>
<feature type="chain" id="PRO_5003629185" evidence="1">
    <location>
        <begin position="27"/>
        <end position="268"/>
    </location>
</feature>
<dbReference type="Proteomes" id="UP000007881">
    <property type="component" value="Chromosome"/>
</dbReference>
<feature type="signal peptide" evidence="1">
    <location>
        <begin position="1"/>
        <end position="26"/>
    </location>
</feature>
<dbReference type="AlphaFoldDB" id="I0IFS5"/>
<evidence type="ECO:0000313" key="3">
    <source>
        <dbReference type="Proteomes" id="UP000007881"/>
    </source>
</evidence>
<dbReference type="HOGENOM" id="CLU_1037679_0_0_0"/>